<organism evidence="2 3">
    <name type="scientific">Shiella aurantiaca</name>
    <dbReference type="NCBI Taxonomy" id="3058365"/>
    <lineage>
        <taxon>Bacteria</taxon>
        <taxon>Pseudomonadati</taxon>
        <taxon>Bacteroidota</taxon>
        <taxon>Cytophagia</taxon>
        <taxon>Cytophagales</taxon>
        <taxon>Shiellaceae</taxon>
        <taxon>Shiella</taxon>
    </lineage>
</organism>
<dbReference type="Proteomes" id="UP001168552">
    <property type="component" value="Unassembled WGS sequence"/>
</dbReference>
<evidence type="ECO:0000313" key="3">
    <source>
        <dbReference type="Proteomes" id="UP001168552"/>
    </source>
</evidence>
<sequence length="247" mass="27725">MKKIVLLLSLVATGLFAQAQTVEEILNTYFENVGGKEKLSTLNATQMTAKVNVQGMELPVEIVNTKDGKSLMKFQFQGKELVQQAFDGETAWAHNMMTMVAEKSDAETTENMKREAGSFPDPFLNYQEKGFKVELMGKEDMEGTPCFKVKLTKKPLMVDGQEQENVVYYFFDAENYVPLVAETMITSGPMKGKISQQIFSDYQEVDGLYFPFSLSFQLKGESGGQSLKVESVMLNPEIDDSIFAFKE</sequence>
<evidence type="ECO:0000256" key="1">
    <source>
        <dbReference type="SAM" id="SignalP"/>
    </source>
</evidence>
<name>A0ABT8F3B7_9BACT</name>
<gene>
    <name evidence="2" type="ORF">QWY31_03230</name>
</gene>
<keyword evidence="2" id="KW-0449">Lipoprotein</keyword>
<keyword evidence="1" id="KW-0732">Signal</keyword>
<evidence type="ECO:0000313" key="2">
    <source>
        <dbReference type="EMBL" id="MDN4164496.1"/>
    </source>
</evidence>
<accession>A0ABT8F3B7</accession>
<feature type="signal peptide" evidence="1">
    <location>
        <begin position="1"/>
        <end position="19"/>
    </location>
</feature>
<dbReference type="Gene3D" id="2.50.20.10">
    <property type="entry name" value="Lipoprotein localisation LolA/LolB/LppX"/>
    <property type="match status" value="1"/>
</dbReference>
<proteinExistence type="predicted"/>
<protein>
    <submittedName>
        <fullName evidence="2">Outer membrane lipoprotein-sorting protein</fullName>
    </submittedName>
</protein>
<keyword evidence="3" id="KW-1185">Reference proteome</keyword>
<dbReference type="RefSeq" id="WP_320003025.1">
    <property type="nucleotide sequence ID" value="NZ_JAUHJS010000002.1"/>
</dbReference>
<reference evidence="2" key="1">
    <citation type="submission" date="2023-06" db="EMBL/GenBank/DDBJ databases">
        <title>Cytophagales bacterium Strain LB-30, isolated from soil.</title>
        <authorList>
            <person name="Liu B."/>
        </authorList>
    </citation>
    <scope>NUCLEOTIDE SEQUENCE</scope>
    <source>
        <strain evidence="2">LB-30</strain>
    </source>
</reference>
<comment type="caution">
    <text evidence="2">The sequence shown here is derived from an EMBL/GenBank/DDBJ whole genome shotgun (WGS) entry which is preliminary data.</text>
</comment>
<feature type="chain" id="PRO_5046351988" evidence="1">
    <location>
        <begin position="20"/>
        <end position="247"/>
    </location>
</feature>
<dbReference type="EMBL" id="JAUHJS010000002">
    <property type="protein sequence ID" value="MDN4164496.1"/>
    <property type="molecule type" value="Genomic_DNA"/>
</dbReference>